<keyword evidence="1" id="KW-0812">Transmembrane</keyword>
<feature type="transmembrane region" description="Helical" evidence="1">
    <location>
        <begin position="20"/>
        <end position="45"/>
    </location>
</feature>
<accession>A0A418ZWV9</accession>
<evidence type="ECO:0000313" key="3">
    <source>
        <dbReference type="Proteomes" id="UP000285530"/>
    </source>
</evidence>
<keyword evidence="1" id="KW-0472">Membrane</keyword>
<organism evidence="2 3">
    <name type="scientific">Paracoccus aestuarii</name>
    <dbReference type="NCBI Taxonomy" id="453842"/>
    <lineage>
        <taxon>Bacteria</taxon>
        <taxon>Pseudomonadati</taxon>
        <taxon>Pseudomonadota</taxon>
        <taxon>Alphaproteobacteria</taxon>
        <taxon>Rhodobacterales</taxon>
        <taxon>Paracoccaceae</taxon>
        <taxon>Paracoccus</taxon>
    </lineage>
</organism>
<dbReference type="InterPro" id="IPR045519">
    <property type="entry name" value="DUF6476"/>
</dbReference>
<dbReference type="OrthoDB" id="7872651at2"/>
<dbReference type="Pfam" id="PF20082">
    <property type="entry name" value="DUF6476"/>
    <property type="match status" value="1"/>
</dbReference>
<dbReference type="AlphaFoldDB" id="A0A418ZWV9"/>
<keyword evidence="1" id="KW-1133">Transmembrane helix</keyword>
<name>A0A418ZWV9_9RHOB</name>
<reference evidence="2 3" key="1">
    <citation type="submission" date="2018-09" db="EMBL/GenBank/DDBJ databases">
        <title>Paracoccus onubensis nov. sp. a moderate halophilic bacterium isolated from Gruta de las Maravillas (Aracena, Spain).</title>
        <authorList>
            <person name="Jurado V."/>
            <person name="Gutierrez-Patricio S."/>
            <person name="Gonzalez-Pimentel J.L."/>
            <person name="Laiz L."/>
            <person name="Saiz-Jimenez C."/>
        </authorList>
    </citation>
    <scope>NUCLEOTIDE SEQUENCE [LARGE SCALE GENOMIC DNA]</scope>
    <source>
        <strain evidence="2 3">DSM 19484</strain>
    </source>
</reference>
<evidence type="ECO:0000313" key="2">
    <source>
        <dbReference type="EMBL" id="RJL04968.1"/>
    </source>
</evidence>
<dbReference type="EMBL" id="QZEV01000034">
    <property type="protein sequence ID" value="RJL04968.1"/>
    <property type="molecule type" value="Genomic_DNA"/>
</dbReference>
<proteinExistence type="predicted"/>
<keyword evidence="3" id="KW-1185">Reference proteome</keyword>
<comment type="caution">
    <text evidence="2">The sequence shown here is derived from an EMBL/GenBank/DDBJ whole genome shotgun (WGS) entry which is preliminary data.</text>
</comment>
<protein>
    <submittedName>
        <fullName evidence="2">Uncharacterized protein</fullName>
    </submittedName>
</protein>
<dbReference type="Proteomes" id="UP000285530">
    <property type="component" value="Unassembled WGS sequence"/>
</dbReference>
<dbReference type="RefSeq" id="WP_119886191.1">
    <property type="nucleotide sequence ID" value="NZ_CP067169.1"/>
</dbReference>
<evidence type="ECO:0000256" key="1">
    <source>
        <dbReference type="SAM" id="Phobius"/>
    </source>
</evidence>
<sequence length="103" mass="10909">MAGDDTDWKEAAKAVPELRFLKALVTGLSLVMGLGMVAVVAMLWLRLNQPPLPDLPETIALPQGAEARAVTFSADRIVVLTADDAVLVYDRAGGLVGQVVLQP</sequence>
<gene>
    <name evidence="2" type="ORF">D3P06_08665</name>
</gene>